<evidence type="ECO:0000256" key="1">
    <source>
        <dbReference type="ARBA" id="ARBA00006987"/>
    </source>
</evidence>
<evidence type="ECO:0000313" key="3">
    <source>
        <dbReference type="Proteomes" id="UP000697995"/>
    </source>
</evidence>
<dbReference type="Pfam" id="PF03401">
    <property type="entry name" value="TctC"/>
    <property type="match status" value="1"/>
</dbReference>
<evidence type="ECO:0008006" key="4">
    <source>
        <dbReference type="Google" id="ProtNLM"/>
    </source>
</evidence>
<name>A0ABS1D0G5_9PROT</name>
<dbReference type="PANTHER" id="PTHR42928:SF5">
    <property type="entry name" value="BLR1237 PROTEIN"/>
    <property type="match status" value="1"/>
</dbReference>
<organism evidence="2 3">
    <name type="scientific">Paracraurococcus ruber</name>
    <dbReference type="NCBI Taxonomy" id="77675"/>
    <lineage>
        <taxon>Bacteria</taxon>
        <taxon>Pseudomonadati</taxon>
        <taxon>Pseudomonadota</taxon>
        <taxon>Alphaproteobacteria</taxon>
        <taxon>Acetobacterales</taxon>
        <taxon>Roseomonadaceae</taxon>
        <taxon>Paracraurococcus</taxon>
    </lineage>
</organism>
<sequence>HMTHPRLGRRTVLSAAVAAACPAPSRAQPRTPDLVKLVVGLPPGSLPDVIARTLAPHLAGRIAPAVVVENRLGAGARLAVDSVLQGPRDGSQVLVTPSGVLTLAPHTFRTLSYRPFQDLQPVSLLGRAGFSFCVGPLVDPSVRTLRDFADWCRAHPAQASYASLAAGSPPHFVGEMLKRALQFDCTHVAGRNDPAPEVLGGQIAAMSKGSVDVSRLAGDPRLRVLANTGSARWPHMPDTPTFAEQGVPDLDWLDWYGAYVPAGVPPGLAAKLSEAIGAAFGDPRFLEQWRTALLIAPEASKPEELDRLGRADLERWAGVVRVTGFVAE</sequence>
<dbReference type="PANTHER" id="PTHR42928">
    <property type="entry name" value="TRICARBOXYLATE-BINDING PROTEIN"/>
    <property type="match status" value="1"/>
</dbReference>
<protein>
    <recommendedName>
        <fullName evidence="4">Tripartite tricarboxylate transporter substrate binding protein</fullName>
    </recommendedName>
</protein>
<evidence type="ECO:0000313" key="2">
    <source>
        <dbReference type="EMBL" id="MBK1660204.1"/>
    </source>
</evidence>
<dbReference type="Gene3D" id="3.40.190.10">
    <property type="entry name" value="Periplasmic binding protein-like II"/>
    <property type="match status" value="1"/>
</dbReference>
<keyword evidence="3" id="KW-1185">Reference proteome</keyword>
<accession>A0ABS1D0G5</accession>
<reference evidence="2 3" key="1">
    <citation type="journal article" date="2020" name="Microorganisms">
        <title>Osmotic Adaptation and Compatible Solute Biosynthesis of Phototrophic Bacteria as Revealed from Genome Analyses.</title>
        <authorList>
            <person name="Imhoff J.F."/>
            <person name="Rahn T."/>
            <person name="Kunzel S."/>
            <person name="Keller A."/>
            <person name="Neulinger S.C."/>
        </authorList>
    </citation>
    <scope>NUCLEOTIDE SEQUENCE [LARGE SCALE GENOMIC DNA]</scope>
    <source>
        <strain evidence="2 3">DSM 15382</strain>
    </source>
</reference>
<dbReference type="Gene3D" id="3.40.190.150">
    <property type="entry name" value="Bordetella uptake gene, domain 1"/>
    <property type="match status" value="1"/>
</dbReference>
<dbReference type="EMBL" id="NRSG01000156">
    <property type="protein sequence ID" value="MBK1660204.1"/>
    <property type="molecule type" value="Genomic_DNA"/>
</dbReference>
<dbReference type="InterPro" id="IPR005064">
    <property type="entry name" value="BUG"/>
</dbReference>
<proteinExistence type="inferred from homology"/>
<dbReference type="InterPro" id="IPR042100">
    <property type="entry name" value="Bug_dom1"/>
</dbReference>
<comment type="caution">
    <text evidence="2">The sequence shown here is derived from an EMBL/GenBank/DDBJ whole genome shotgun (WGS) entry which is preliminary data.</text>
</comment>
<dbReference type="RefSeq" id="WP_200305928.1">
    <property type="nucleotide sequence ID" value="NZ_NRSG01000156.1"/>
</dbReference>
<gene>
    <name evidence="2" type="ORF">CKO45_18385</name>
</gene>
<comment type="similarity">
    <text evidence="1">Belongs to the UPF0065 (bug) family.</text>
</comment>
<dbReference type="Proteomes" id="UP000697995">
    <property type="component" value="Unassembled WGS sequence"/>
</dbReference>
<feature type="non-terminal residue" evidence="2">
    <location>
        <position position="1"/>
    </location>
</feature>